<keyword evidence="9" id="KW-1185">Reference proteome</keyword>
<dbReference type="EMBL" id="QOVN01000004">
    <property type="protein sequence ID" value="RXG28561.1"/>
    <property type="molecule type" value="Genomic_DNA"/>
</dbReference>
<keyword evidence="4" id="KW-0804">Transcription</keyword>
<reference evidence="7" key="2">
    <citation type="submission" date="2016-11" db="EMBL/GenBank/DDBJ databases">
        <authorList>
            <person name="Jaros S."/>
            <person name="Januszkiewicz K."/>
            <person name="Wedrychowicz H."/>
        </authorList>
    </citation>
    <scope>NUCLEOTIDE SEQUENCE [LARGE SCALE GENOMIC DNA]</scope>
    <source>
        <strain evidence="7">DSM 19859</strain>
    </source>
</reference>
<evidence type="ECO:0000313" key="9">
    <source>
        <dbReference type="Proteomes" id="UP000290037"/>
    </source>
</evidence>
<evidence type="ECO:0000313" key="8">
    <source>
        <dbReference type="Proteomes" id="UP000184240"/>
    </source>
</evidence>
<dbReference type="AlphaFoldDB" id="A0A1M5TTG8"/>
<accession>A0A1M5TTG8</accession>
<dbReference type="RefSeq" id="WP_072979924.1">
    <property type="nucleotide sequence ID" value="NZ_FQXT01000001.1"/>
</dbReference>
<dbReference type="SUPFAM" id="SSF46785">
    <property type="entry name" value="Winged helix' DNA-binding domain"/>
    <property type="match status" value="1"/>
</dbReference>
<keyword evidence="2" id="KW-0805">Transcription regulation</keyword>
<dbReference type="PANTHER" id="PTHR30126">
    <property type="entry name" value="HTH-TYPE TRANSCRIPTIONAL REGULATOR"/>
    <property type="match status" value="1"/>
</dbReference>
<feature type="domain" description="HTH lysR-type" evidence="5">
    <location>
        <begin position="1"/>
        <end position="57"/>
    </location>
</feature>
<dbReference type="PANTHER" id="PTHR30126:SF39">
    <property type="entry name" value="HTH-TYPE TRANSCRIPTIONAL REGULATOR CYSL"/>
    <property type="match status" value="1"/>
</dbReference>
<dbReference type="Proteomes" id="UP000184240">
    <property type="component" value="Unassembled WGS sequence"/>
</dbReference>
<keyword evidence="3 7" id="KW-0238">DNA-binding</keyword>
<organism evidence="7 8">
    <name type="scientific">Leeuwenhoekiella palythoae</name>
    <dbReference type="NCBI Taxonomy" id="573501"/>
    <lineage>
        <taxon>Bacteria</taxon>
        <taxon>Pseudomonadati</taxon>
        <taxon>Bacteroidota</taxon>
        <taxon>Flavobacteriia</taxon>
        <taxon>Flavobacteriales</taxon>
        <taxon>Flavobacteriaceae</taxon>
        <taxon>Leeuwenhoekiella</taxon>
    </lineage>
</organism>
<proteinExistence type="inferred from homology"/>
<evidence type="ECO:0000256" key="2">
    <source>
        <dbReference type="ARBA" id="ARBA00023015"/>
    </source>
</evidence>
<dbReference type="Pfam" id="PF00126">
    <property type="entry name" value="HTH_1"/>
    <property type="match status" value="1"/>
</dbReference>
<evidence type="ECO:0000256" key="4">
    <source>
        <dbReference type="ARBA" id="ARBA00023163"/>
    </source>
</evidence>
<dbReference type="Proteomes" id="UP000290037">
    <property type="component" value="Unassembled WGS sequence"/>
</dbReference>
<protein>
    <submittedName>
        <fullName evidence="6">DNA-binding transcriptional LysR family regulator</fullName>
    </submittedName>
    <submittedName>
        <fullName evidence="7">DNA-binding transcriptional regulator, LysR family</fullName>
    </submittedName>
</protein>
<dbReference type="Gene3D" id="1.10.10.10">
    <property type="entry name" value="Winged helix-like DNA-binding domain superfamily/Winged helix DNA-binding domain"/>
    <property type="match status" value="1"/>
</dbReference>
<dbReference type="InterPro" id="IPR005119">
    <property type="entry name" value="LysR_subst-bd"/>
</dbReference>
<dbReference type="PRINTS" id="PR00039">
    <property type="entry name" value="HTHLYSR"/>
</dbReference>
<dbReference type="SUPFAM" id="SSF53850">
    <property type="entry name" value="Periplasmic binding protein-like II"/>
    <property type="match status" value="1"/>
</dbReference>
<reference evidence="6 9" key="3">
    <citation type="submission" date="2018-07" db="EMBL/GenBank/DDBJ databases">
        <title>Leeuwenhoekiella genomics.</title>
        <authorList>
            <person name="Tahon G."/>
            <person name="Willems A."/>
        </authorList>
    </citation>
    <scope>NUCLEOTIDE SEQUENCE [LARGE SCALE GENOMIC DNA]</scope>
    <source>
        <strain evidence="6 9">LMG 24856</strain>
    </source>
</reference>
<evidence type="ECO:0000259" key="5">
    <source>
        <dbReference type="PROSITE" id="PS50931"/>
    </source>
</evidence>
<dbReference type="Gene3D" id="3.40.190.290">
    <property type="match status" value="1"/>
</dbReference>
<comment type="similarity">
    <text evidence="1">Belongs to the LysR transcriptional regulatory family.</text>
</comment>
<evidence type="ECO:0000256" key="1">
    <source>
        <dbReference type="ARBA" id="ARBA00009437"/>
    </source>
</evidence>
<dbReference type="PROSITE" id="PS50931">
    <property type="entry name" value="HTH_LYSR"/>
    <property type="match status" value="1"/>
</dbReference>
<dbReference type="InterPro" id="IPR000847">
    <property type="entry name" value="LysR_HTH_N"/>
</dbReference>
<dbReference type="OrthoDB" id="9785745at2"/>
<dbReference type="GO" id="GO:0000976">
    <property type="term" value="F:transcription cis-regulatory region binding"/>
    <property type="evidence" value="ECO:0007669"/>
    <property type="project" value="TreeGrafter"/>
</dbReference>
<dbReference type="EMBL" id="FQXT01000001">
    <property type="protein sequence ID" value="SHH54072.1"/>
    <property type="molecule type" value="Genomic_DNA"/>
</dbReference>
<reference evidence="8" key="1">
    <citation type="submission" date="2016-11" db="EMBL/GenBank/DDBJ databases">
        <authorList>
            <person name="Varghese N."/>
            <person name="Submissions S."/>
        </authorList>
    </citation>
    <scope>NUCLEOTIDE SEQUENCE [LARGE SCALE GENOMIC DNA]</scope>
    <source>
        <strain evidence="8">DSM 19859</strain>
    </source>
</reference>
<dbReference type="InterPro" id="IPR036388">
    <property type="entry name" value="WH-like_DNA-bd_sf"/>
</dbReference>
<gene>
    <name evidence="6" type="ORF">DSM01_2021</name>
    <name evidence="7" type="ORF">SAMN04487999_0453</name>
</gene>
<dbReference type="STRING" id="573501.SAMN04487999_0453"/>
<evidence type="ECO:0000313" key="6">
    <source>
        <dbReference type="EMBL" id="RXG28561.1"/>
    </source>
</evidence>
<name>A0A1M5TTG8_9FLAO</name>
<evidence type="ECO:0000256" key="3">
    <source>
        <dbReference type="ARBA" id="ARBA00023125"/>
    </source>
</evidence>
<sequence>MRTKLQIFKVVAKHLSFTKAAEQLYLSQPAVSKAIKSLEEEFKTTLFVRKRNAIELTAEGKAFLIHTQKILSIYAEMDEQFTHKNEAFPEAIDMGVSTTLSDYVIPQVIAQFNLRFPKTKFSIRAANTEHIEKLILDEEIHFGITEGNTNNNKLSYTKFLKDEIVLVTNAANTSVKENAIALKKLKDLPLVSRESGSGTREVIDSFLQQHQIKSIDRNILFNSTEAIKNFLYHSEHFALLSIHSVADDLKNNRLKIIDIKNFSIERWFYFVRRTGYLSKNIDYLERFIQNRNNF</sequence>
<dbReference type="GO" id="GO:0003700">
    <property type="term" value="F:DNA-binding transcription factor activity"/>
    <property type="evidence" value="ECO:0007669"/>
    <property type="project" value="InterPro"/>
</dbReference>
<evidence type="ECO:0000313" key="7">
    <source>
        <dbReference type="EMBL" id="SHH54072.1"/>
    </source>
</evidence>
<dbReference type="InterPro" id="IPR036390">
    <property type="entry name" value="WH_DNA-bd_sf"/>
</dbReference>
<dbReference type="FunFam" id="1.10.10.10:FF:000001">
    <property type="entry name" value="LysR family transcriptional regulator"/>
    <property type="match status" value="1"/>
</dbReference>
<dbReference type="Pfam" id="PF03466">
    <property type="entry name" value="LysR_substrate"/>
    <property type="match status" value="1"/>
</dbReference>